<evidence type="ECO:0000313" key="1">
    <source>
        <dbReference type="EMBL" id="KAG5462453.1"/>
    </source>
</evidence>
<keyword evidence="2" id="KW-1185">Reference proteome</keyword>
<dbReference type="Proteomes" id="UP000673691">
    <property type="component" value="Unassembled WGS sequence"/>
</dbReference>
<proteinExistence type="predicted"/>
<sequence>LPAPELPVPAVLSRRVPGRRRRELLAAEVEEVRVGQGAVGGLAAVVLRLLDVAAAPPAALLLDELNELPAVPPVPAGHDLVATVVEVLEDRARQDLVVREALLLKLPAVDALRKPPPAARVAVLDRLERAVAHEGLRVQRLQLGRLDVRAERPAPARPLDGRPEVGRRHPALRARDADALGEARAPLLLAQQRLKLLLAPAV</sequence>
<protein>
    <submittedName>
        <fullName evidence="1">Uncharacterized protein</fullName>
    </submittedName>
</protein>
<organism evidence="1 2">
    <name type="scientific">Olpidium bornovanus</name>
    <dbReference type="NCBI Taxonomy" id="278681"/>
    <lineage>
        <taxon>Eukaryota</taxon>
        <taxon>Fungi</taxon>
        <taxon>Fungi incertae sedis</taxon>
        <taxon>Olpidiomycota</taxon>
        <taxon>Olpidiomycotina</taxon>
        <taxon>Olpidiomycetes</taxon>
        <taxon>Olpidiales</taxon>
        <taxon>Olpidiaceae</taxon>
        <taxon>Olpidium</taxon>
    </lineage>
</organism>
<dbReference type="AlphaFoldDB" id="A0A8H8A0K4"/>
<reference evidence="1 2" key="1">
    <citation type="journal article" name="Sci. Rep.">
        <title>Genome-scale phylogenetic analyses confirm Olpidium as the closest living zoosporic fungus to the non-flagellated, terrestrial fungi.</title>
        <authorList>
            <person name="Chang Y."/>
            <person name="Rochon D."/>
            <person name="Sekimoto S."/>
            <person name="Wang Y."/>
            <person name="Chovatia M."/>
            <person name="Sandor L."/>
            <person name="Salamov A."/>
            <person name="Grigoriev I.V."/>
            <person name="Stajich J.E."/>
            <person name="Spatafora J.W."/>
        </authorList>
    </citation>
    <scope>NUCLEOTIDE SEQUENCE [LARGE SCALE GENOMIC DNA]</scope>
    <source>
        <strain evidence="1">S191</strain>
    </source>
</reference>
<accession>A0A8H8A0K4</accession>
<evidence type="ECO:0000313" key="2">
    <source>
        <dbReference type="Proteomes" id="UP000673691"/>
    </source>
</evidence>
<feature type="non-terminal residue" evidence="1">
    <location>
        <position position="1"/>
    </location>
</feature>
<dbReference type="EMBL" id="JAEFCI010002104">
    <property type="protein sequence ID" value="KAG5462453.1"/>
    <property type="molecule type" value="Genomic_DNA"/>
</dbReference>
<name>A0A8H8A0K4_9FUNG</name>
<gene>
    <name evidence="1" type="ORF">BJ554DRAFT_5066</name>
</gene>
<comment type="caution">
    <text evidence="1">The sequence shown here is derived from an EMBL/GenBank/DDBJ whole genome shotgun (WGS) entry which is preliminary data.</text>
</comment>